<reference evidence="1 2" key="1">
    <citation type="journal article" date="2020" name="Genomics">
        <title>Complete, high-quality genomes from long-read metagenomic sequencing of two wolf lichen thalli reveals enigmatic genome architecture.</title>
        <authorList>
            <person name="McKenzie S.K."/>
            <person name="Walston R.F."/>
            <person name="Allen J.L."/>
        </authorList>
    </citation>
    <scope>NUCLEOTIDE SEQUENCE [LARGE SCALE GENOMIC DNA]</scope>
    <source>
        <strain evidence="1">WasteWater2</strain>
    </source>
</reference>
<name>A0A8H6CKQ3_9LECA</name>
<evidence type="ECO:0000313" key="1">
    <source>
        <dbReference type="EMBL" id="KAF6225317.1"/>
    </source>
</evidence>
<sequence>MYTCSTCLTLTCTKCGALNHESLDPTNAKVLYLATSKEKFDAMECAQCGSTTQRSEDCNHMECKASGEQICYMDSEVSVYLTEESDSFYDTGYGDH</sequence>
<dbReference type="EMBL" id="JACCJC010000106">
    <property type="protein sequence ID" value="KAF6225317.1"/>
    <property type="molecule type" value="Genomic_DNA"/>
</dbReference>
<comment type="caution">
    <text evidence="1">The sequence shown here is derived from an EMBL/GenBank/DDBJ whole genome shotgun (WGS) entry which is preliminary data.</text>
</comment>
<evidence type="ECO:0000313" key="2">
    <source>
        <dbReference type="Proteomes" id="UP000578531"/>
    </source>
</evidence>
<dbReference type="GeneID" id="59294474"/>
<dbReference type="RefSeq" id="XP_037158446.1">
    <property type="nucleotide sequence ID" value="XM_037314675.1"/>
</dbReference>
<organism evidence="1 2">
    <name type="scientific">Letharia columbiana</name>
    <dbReference type="NCBI Taxonomy" id="112416"/>
    <lineage>
        <taxon>Eukaryota</taxon>
        <taxon>Fungi</taxon>
        <taxon>Dikarya</taxon>
        <taxon>Ascomycota</taxon>
        <taxon>Pezizomycotina</taxon>
        <taxon>Lecanoromycetes</taxon>
        <taxon>OSLEUM clade</taxon>
        <taxon>Lecanoromycetidae</taxon>
        <taxon>Lecanorales</taxon>
        <taxon>Lecanorineae</taxon>
        <taxon>Parmeliaceae</taxon>
        <taxon>Letharia</taxon>
    </lineage>
</organism>
<dbReference type="AlphaFoldDB" id="A0A8H6CKQ3"/>
<dbReference type="SUPFAM" id="SSF57850">
    <property type="entry name" value="RING/U-box"/>
    <property type="match status" value="1"/>
</dbReference>
<keyword evidence="2" id="KW-1185">Reference proteome</keyword>
<gene>
    <name evidence="1" type="ORF">HO173_012841</name>
</gene>
<accession>A0A8H6CKQ3</accession>
<dbReference type="Proteomes" id="UP000578531">
    <property type="component" value="Unassembled WGS sequence"/>
</dbReference>
<proteinExistence type="predicted"/>
<protein>
    <submittedName>
        <fullName evidence="1">Uncharacterized protein</fullName>
    </submittedName>
</protein>